<accession>A0A1V8T9C7</accession>
<organism evidence="1 2">
    <name type="scientific">Cryoendolithus antarcticus</name>
    <dbReference type="NCBI Taxonomy" id="1507870"/>
    <lineage>
        <taxon>Eukaryota</taxon>
        <taxon>Fungi</taxon>
        <taxon>Dikarya</taxon>
        <taxon>Ascomycota</taxon>
        <taxon>Pezizomycotina</taxon>
        <taxon>Dothideomycetes</taxon>
        <taxon>Dothideomycetidae</taxon>
        <taxon>Cladosporiales</taxon>
        <taxon>Cladosporiaceae</taxon>
        <taxon>Cryoendolithus</taxon>
    </lineage>
</organism>
<dbReference type="AlphaFoldDB" id="A0A1V8T9C7"/>
<keyword evidence="2" id="KW-1185">Reference proteome</keyword>
<evidence type="ECO:0000313" key="1">
    <source>
        <dbReference type="EMBL" id="OQO07861.1"/>
    </source>
</evidence>
<evidence type="ECO:0000313" key="2">
    <source>
        <dbReference type="Proteomes" id="UP000192596"/>
    </source>
</evidence>
<dbReference type="Proteomes" id="UP000192596">
    <property type="component" value="Unassembled WGS sequence"/>
</dbReference>
<dbReference type="InParanoid" id="A0A1V8T9C7"/>
<name>A0A1V8T9C7_9PEZI</name>
<dbReference type="EMBL" id="NAJO01000013">
    <property type="protein sequence ID" value="OQO07861.1"/>
    <property type="molecule type" value="Genomic_DNA"/>
</dbReference>
<sequence length="215" mass="24097">METMMAQLPIAESRAACGAALNIVELLEMILLKLSPNNIYGDQRESKLWQTVIATSPGIQRKLYLRPKHLPTRLVHYREEPFGLSGPLTRMARVPHGVWTQRTDTALTLVTLNPMLQTASGPNFSINRPLSTGDTPLYSTTVQLAACLPVLRSGLWADTHVTDPPCMAFRVWRLTESPMKDDYDQEGNMLGRWIIREQGVRIGDVLEVFESELPG</sequence>
<dbReference type="OrthoDB" id="3800738at2759"/>
<proteinExistence type="predicted"/>
<gene>
    <name evidence="1" type="ORF">B0A48_06652</name>
</gene>
<protein>
    <submittedName>
        <fullName evidence="1">Uncharacterized protein</fullName>
    </submittedName>
</protein>
<reference evidence="2" key="1">
    <citation type="submission" date="2017-03" db="EMBL/GenBank/DDBJ databases">
        <title>Genomes of endolithic fungi from Antarctica.</title>
        <authorList>
            <person name="Coleine C."/>
            <person name="Masonjones S."/>
            <person name="Stajich J.E."/>
        </authorList>
    </citation>
    <scope>NUCLEOTIDE SEQUENCE [LARGE SCALE GENOMIC DNA]</scope>
    <source>
        <strain evidence="2">CCFEE 5527</strain>
    </source>
</reference>
<comment type="caution">
    <text evidence="1">The sequence shown here is derived from an EMBL/GenBank/DDBJ whole genome shotgun (WGS) entry which is preliminary data.</text>
</comment>